<evidence type="ECO:0000256" key="2">
    <source>
        <dbReference type="ARBA" id="ARBA00023235"/>
    </source>
</evidence>
<organism evidence="4 5">
    <name type="scientific">Phytomonospora endophytica</name>
    <dbReference type="NCBI Taxonomy" id="714109"/>
    <lineage>
        <taxon>Bacteria</taxon>
        <taxon>Bacillati</taxon>
        <taxon>Actinomycetota</taxon>
        <taxon>Actinomycetes</taxon>
        <taxon>Micromonosporales</taxon>
        <taxon>Micromonosporaceae</taxon>
        <taxon>Phytomonospora</taxon>
    </lineage>
</organism>
<reference evidence="4 5" key="1">
    <citation type="submission" date="2020-08" db="EMBL/GenBank/DDBJ databases">
        <title>Genomic Encyclopedia of Type Strains, Phase IV (KMG-IV): sequencing the most valuable type-strain genomes for metagenomic binning, comparative biology and taxonomic classification.</title>
        <authorList>
            <person name="Goeker M."/>
        </authorList>
    </citation>
    <scope>NUCLEOTIDE SEQUENCE [LARGE SCALE GENOMIC DNA]</scope>
    <source>
        <strain evidence="4 5">YIM 65646</strain>
    </source>
</reference>
<feature type="active site" evidence="3">
    <location>
        <position position="55"/>
    </location>
</feature>
<dbReference type="Pfam" id="PF02567">
    <property type="entry name" value="PhzC-PhzF"/>
    <property type="match status" value="1"/>
</dbReference>
<dbReference type="AlphaFoldDB" id="A0A841FPG7"/>
<evidence type="ECO:0000256" key="3">
    <source>
        <dbReference type="PIRSR" id="PIRSR016184-1"/>
    </source>
</evidence>
<gene>
    <name evidence="4" type="ORF">HNR73_005602</name>
</gene>
<evidence type="ECO:0000256" key="1">
    <source>
        <dbReference type="ARBA" id="ARBA00008270"/>
    </source>
</evidence>
<dbReference type="Gene3D" id="3.10.310.10">
    <property type="entry name" value="Diaminopimelate Epimerase, Chain A, domain 1"/>
    <property type="match status" value="2"/>
</dbReference>
<dbReference type="RefSeq" id="WP_184790534.1">
    <property type="nucleotide sequence ID" value="NZ_BONT01000054.1"/>
</dbReference>
<comment type="caution">
    <text evidence="4">The sequence shown here is derived from an EMBL/GenBank/DDBJ whole genome shotgun (WGS) entry which is preliminary data.</text>
</comment>
<evidence type="ECO:0000313" key="5">
    <source>
        <dbReference type="Proteomes" id="UP000548476"/>
    </source>
</evidence>
<dbReference type="GO" id="GO:0016853">
    <property type="term" value="F:isomerase activity"/>
    <property type="evidence" value="ECO:0007669"/>
    <property type="project" value="UniProtKB-KW"/>
</dbReference>
<dbReference type="PANTHER" id="PTHR13774:SF39">
    <property type="entry name" value="BIOSYNTHESIS PROTEIN, PUTATIVE-RELATED"/>
    <property type="match status" value="1"/>
</dbReference>
<dbReference type="GO" id="GO:0005737">
    <property type="term" value="C:cytoplasm"/>
    <property type="evidence" value="ECO:0007669"/>
    <property type="project" value="TreeGrafter"/>
</dbReference>
<dbReference type="PANTHER" id="PTHR13774">
    <property type="entry name" value="PHENAZINE BIOSYNTHESIS PROTEIN"/>
    <property type="match status" value="1"/>
</dbReference>
<keyword evidence="2" id="KW-0413">Isomerase</keyword>
<comment type="similarity">
    <text evidence="1">Belongs to the PhzF family.</text>
</comment>
<proteinExistence type="inferred from homology"/>
<dbReference type="EMBL" id="JACHGT010000013">
    <property type="protein sequence ID" value="MBB6037724.1"/>
    <property type="molecule type" value="Genomic_DNA"/>
</dbReference>
<evidence type="ECO:0000313" key="4">
    <source>
        <dbReference type="EMBL" id="MBB6037724.1"/>
    </source>
</evidence>
<keyword evidence="5" id="KW-1185">Reference proteome</keyword>
<name>A0A841FPG7_9ACTN</name>
<sequence length="299" mass="31718">MKTSGPSPVVLPEVLRYATFTTDPNAGNPAGVVLDAHGLTTETMQDIARDVGYSETAFAVRDILGIRVRYFSPLTEVDFCGHATIALACAYAARHGTGTVTFATNAGAIPVTTKTWDGHVTATLTSAPPRVAALTPATLTELLIALRWRPDDLDNHLPAKVAWAGNWHPILAAATPERLANLDYDSDVLTATMRAYGWTTIQLVHRTAPDEYTARNPFPIGGVFEDPATGSAAAALGGYLREQDLVRAPATITVHQGHYINQPSTIHVHIPPTGGIHVTGAAVDIPKNTSETGAEWAAS</sequence>
<dbReference type="Proteomes" id="UP000548476">
    <property type="component" value="Unassembled WGS sequence"/>
</dbReference>
<dbReference type="NCBIfam" id="TIGR00654">
    <property type="entry name" value="PhzF_family"/>
    <property type="match status" value="1"/>
</dbReference>
<dbReference type="SUPFAM" id="SSF54506">
    <property type="entry name" value="Diaminopimelate epimerase-like"/>
    <property type="match status" value="1"/>
</dbReference>
<dbReference type="PIRSF" id="PIRSF016184">
    <property type="entry name" value="PhzC_PhzF"/>
    <property type="match status" value="1"/>
</dbReference>
<dbReference type="InterPro" id="IPR003719">
    <property type="entry name" value="Phenazine_PhzF-like"/>
</dbReference>
<protein>
    <submittedName>
        <fullName evidence="4">PhzF family phenazine biosynthesis protein</fullName>
    </submittedName>
</protein>
<accession>A0A841FPG7</accession>